<sequence length="92" mass="10861">MQCQLCEREMAQLTVHHLIPRQTVKRKKADAGSTIDICSACHRQVHSFYSNLQLARELNTIDKLQSEPKMRKFLSWISKQNPDKKIKVNRRR</sequence>
<feature type="domain" description="HNH" evidence="1">
    <location>
        <begin position="3"/>
        <end position="47"/>
    </location>
</feature>
<gene>
    <name evidence="2" type="ORF">H1P_310035</name>
</gene>
<dbReference type="EMBL" id="CAACVJ010000235">
    <property type="protein sequence ID" value="VEP15134.1"/>
    <property type="molecule type" value="Genomic_DNA"/>
</dbReference>
<dbReference type="AlphaFoldDB" id="A0A563VUS1"/>
<accession>A0A563VUS1</accession>
<evidence type="ECO:0000313" key="3">
    <source>
        <dbReference type="Proteomes" id="UP000320055"/>
    </source>
</evidence>
<proteinExistence type="predicted"/>
<organism evidence="2 3">
    <name type="scientific">Hyella patelloides LEGE 07179</name>
    <dbReference type="NCBI Taxonomy" id="945734"/>
    <lineage>
        <taxon>Bacteria</taxon>
        <taxon>Bacillati</taxon>
        <taxon>Cyanobacteriota</taxon>
        <taxon>Cyanophyceae</taxon>
        <taxon>Pleurocapsales</taxon>
        <taxon>Hyellaceae</taxon>
        <taxon>Hyella</taxon>
    </lineage>
</organism>
<evidence type="ECO:0000313" key="2">
    <source>
        <dbReference type="EMBL" id="VEP15134.1"/>
    </source>
</evidence>
<dbReference type="Pfam" id="PF01844">
    <property type="entry name" value="HNH"/>
    <property type="match status" value="1"/>
</dbReference>
<dbReference type="GO" id="GO:0004519">
    <property type="term" value="F:endonuclease activity"/>
    <property type="evidence" value="ECO:0007669"/>
    <property type="project" value="InterPro"/>
</dbReference>
<dbReference type="RefSeq" id="WP_144865311.1">
    <property type="nucleotide sequence ID" value="NZ_LR213791.1"/>
</dbReference>
<dbReference type="GO" id="GO:0008270">
    <property type="term" value="F:zinc ion binding"/>
    <property type="evidence" value="ECO:0007669"/>
    <property type="project" value="InterPro"/>
</dbReference>
<dbReference type="InterPro" id="IPR002711">
    <property type="entry name" value="HNH"/>
</dbReference>
<dbReference type="GO" id="GO:0003676">
    <property type="term" value="F:nucleic acid binding"/>
    <property type="evidence" value="ECO:0007669"/>
    <property type="project" value="InterPro"/>
</dbReference>
<reference evidence="2 3" key="1">
    <citation type="submission" date="2019-01" db="EMBL/GenBank/DDBJ databases">
        <authorList>
            <person name="Brito A."/>
        </authorList>
    </citation>
    <scope>NUCLEOTIDE SEQUENCE [LARGE SCALE GENOMIC DNA]</scope>
    <source>
        <strain evidence="2">1</strain>
    </source>
</reference>
<dbReference type="Proteomes" id="UP000320055">
    <property type="component" value="Unassembled WGS sequence"/>
</dbReference>
<dbReference type="PANTHER" id="PTHR37827:SF1">
    <property type="entry name" value="HNH DOMAIN-CONTAINING PROTEIN"/>
    <property type="match status" value="1"/>
</dbReference>
<protein>
    <recommendedName>
        <fullName evidence="1">HNH domain-containing protein</fullName>
    </recommendedName>
</protein>
<keyword evidence="3" id="KW-1185">Reference proteome</keyword>
<name>A0A563VUS1_9CYAN</name>
<dbReference type="PANTHER" id="PTHR37827">
    <property type="entry name" value="TUDOR DOMAIN-CONTAINING PROTEIN"/>
    <property type="match status" value="1"/>
</dbReference>
<evidence type="ECO:0000259" key="1">
    <source>
        <dbReference type="Pfam" id="PF01844"/>
    </source>
</evidence>
<dbReference type="OrthoDB" id="9802640at2"/>